<dbReference type="InterPro" id="IPR050114">
    <property type="entry name" value="UPF0173_UPF0282_UlaG_hydrolase"/>
</dbReference>
<dbReference type="EMBL" id="FNJB01000003">
    <property type="protein sequence ID" value="SDO47404.1"/>
    <property type="molecule type" value="Genomic_DNA"/>
</dbReference>
<dbReference type="OrthoDB" id="3190691at2"/>
<dbReference type="STRING" id="504798.SAMN05421871_102826"/>
<dbReference type="InterPro" id="IPR001279">
    <property type="entry name" value="Metallo-B-lactamas"/>
</dbReference>
<dbReference type="InterPro" id="IPR036866">
    <property type="entry name" value="RibonucZ/Hydroxyglut_hydro"/>
</dbReference>
<proteinExistence type="predicted"/>
<dbReference type="PANTHER" id="PTHR43546:SF3">
    <property type="entry name" value="UPF0173 METAL-DEPENDENT HYDROLASE MJ1163"/>
    <property type="match status" value="1"/>
</dbReference>
<evidence type="ECO:0000313" key="3">
    <source>
        <dbReference type="Proteomes" id="UP000199651"/>
    </source>
</evidence>
<dbReference type="Gene3D" id="3.60.15.10">
    <property type="entry name" value="Ribonuclease Z/Hydroxyacylglutathione hydrolase-like"/>
    <property type="match status" value="1"/>
</dbReference>
<keyword evidence="3" id="KW-1185">Reference proteome</keyword>
<protein>
    <submittedName>
        <fullName evidence="2">L-ascorbate metabolism protein UlaG, beta-lactamase superfamily</fullName>
    </submittedName>
</protein>
<gene>
    <name evidence="2" type="ORF">SAMN05192558_103223</name>
</gene>
<dbReference type="PANTHER" id="PTHR43546">
    <property type="entry name" value="UPF0173 METAL-DEPENDENT HYDROLASE MJ1163-RELATED"/>
    <property type="match status" value="1"/>
</dbReference>
<dbReference type="Pfam" id="PF13483">
    <property type="entry name" value="Lactamase_B_3"/>
    <property type="match status" value="1"/>
</dbReference>
<name>A0A1H0JUV7_9PSEU</name>
<dbReference type="RefSeq" id="WP_091371897.1">
    <property type="nucleotide sequence ID" value="NZ_FNDV01000002.1"/>
</dbReference>
<sequence>MRLTKYGHACVRLEAGDGVLVIDPGTLSEMESLSGATAVLITHEHADHIDLDKLEAARAANPALTVHTHSAFADVLGAGVTAVEPGDTFTAAGFTVRVVGGEHAEIIDGWPGCPNLGFIVDGVYHPGDSLFVPAEPVDTLLVPAAGPWLKLREVIEFVRAIKPARAFPIHDAALSAYGQNHFDQWLDGQGGADYSRVPLGDSVTLQ</sequence>
<evidence type="ECO:0000259" key="1">
    <source>
        <dbReference type="SMART" id="SM00849"/>
    </source>
</evidence>
<feature type="domain" description="Metallo-beta-lactamase" evidence="1">
    <location>
        <begin position="7"/>
        <end position="170"/>
    </location>
</feature>
<evidence type="ECO:0000313" key="2">
    <source>
        <dbReference type="EMBL" id="SDO47404.1"/>
    </source>
</evidence>
<organism evidence="2 3">
    <name type="scientific">Actinokineospora alba</name>
    <dbReference type="NCBI Taxonomy" id="504798"/>
    <lineage>
        <taxon>Bacteria</taxon>
        <taxon>Bacillati</taxon>
        <taxon>Actinomycetota</taxon>
        <taxon>Actinomycetes</taxon>
        <taxon>Pseudonocardiales</taxon>
        <taxon>Pseudonocardiaceae</taxon>
        <taxon>Actinokineospora</taxon>
    </lineage>
</organism>
<reference evidence="3" key="1">
    <citation type="submission" date="2016-10" db="EMBL/GenBank/DDBJ databases">
        <authorList>
            <person name="Varghese N."/>
            <person name="Submissions S."/>
        </authorList>
    </citation>
    <scope>NUCLEOTIDE SEQUENCE [LARGE SCALE GENOMIC DNA]</scope>
    <source>
        <strain evidence="3">IBRC-M 10655</strain>
    </source>
</reference>
<dbReference type="SMART" id="SM00849">
    <property type="entry name" value="Lactamase_B"/>
    <property type="match status" value="1"/>
</dbReference>
<dbReference type="Proteomes" id="UP000199651">
    <property type="component" value="Unassembled WGS sequence"/>
</dbReference>
<dbReference type="AlphaFoldDB" id="A0A1H0JUV7"/>
<dbReference type="SUPFAM" id="SSF56281">
    <property type="entry name" value="Metallo-hydrolase/oxidoreductase"/>
    <property type="match status" value="1"/>
</dbReference>
<accession>A0A1H0JUV7</accession>